<feature type="domain" description="RNA ligase" evidence="1">
    <location>
        <begin position="38"/>
        <end position="201"/>
    </location>
</feature>
<dbReference type="GO" id="GO:0016874">
    <property type="term" value="F:ligase activity"/>
    <property type="evidence" value="ECO:0007669"/>
    <property type="project" value="UniProtKB-KW"/>
</dbReference>
<dbReference type="OrthoDB" id="255834at2"/>
<dbReference type="PANTHER" id="PTHR43883">
    <property type="entry name" value="SLR0207 PROTEIN"/>
    <property type="match status" value="1"/>
</dbReference>
<dbReference type="Gene3D" id="3.30.470.30">
    <property type="entry name" value="DNA ligase/mRNA capping enzyme"/>
    <property type="match status" value="1"/>
</dbReference>
<protein>
    <submittedName>
        <fullName evidence="2">RNA ligase</fullName>
    </submittedName>
</protein>
<keyword evidence="2" id="KW-0436">Ligase</keyword>
<dbReference type="RefSeq" id="WP_074926189.1">
    <property type="nucleotide sequence ID" value="NZ_FPBL01000001.1"/>
</dbReference>
<evidence type="ECO:0000259" key="1">
    <source>
        <dbReference type="Pfam" id="PF09414"/>
    </source>
</evidence>
<reference evidence="2 3" key="1">
    <citation type="submission" date="2016-10" db="EMBL/GenBank/DDBJ databases">
        <authorList>
            <person name="de Groot N.N."/>
        </authorList>
    </citation>
    <scope>NUCLEOTIDE SEQUENCE [LARGE SCALE GENOMIC DNA]</scope>
    <source>
        <strain evidence="2 3">Nm24</strain>
    </source>
</reference>
<organism evidence="2 3">
    <name type="scientific">Nitrosomonas eutropha</name>
    <dbReference type="NCBI Taxonomy" id="916"/>
    <lineage>
        <taxon>Bacteria</taxon>
        <taxon>Pseudomonadati</taxon>
        <taxon>Pseudomonadota</taxon>
        <taxon>Betaproteobacteria</taxon>
        <taxon>Nitrosomonadales</taxon>
        <taxon>Nitrosomonadaceae</taxon>
        <taxon>Nitrosomonas</taxon>
    </lineage>
</organism>
<dbReference type="InterPro" id="IPR021122">
    <property type="entry name" value="RNA_ligase_dom_REL/Rnl2"/>
</dbReference>
<dbReference type="SUPFAM" id="SSF56091">
    <property type="entry name" value="DNA ligase/mRNA capping enzyme, catalytic domain"/>
    <property type="match status" value="1"/>
</dbReference>
<dbReference type="PANTHER" id="PTHR43883:SF1">
    <property type="entry name" value="GLUCONOKINASE"/>
    <property type="match status" value="1"/>
</dbReference>
<dbReference type="Pfam" id="PF09414">
    <property type="entry name" value="RNA_ligase"/>
    <property type="match status" value="1"/>
</dbReference>
<name>A0A1I7F1I8_9PROT</name>
<dbReference type="InterPro" id="IPR052732">
    <property type="entry name" value="Cell-binding_unc_protein"/>
</dbReference>
<sequence length="234" mass="27219">MTEFFRFPNTPHLLWLGKGQPRDDKLLSDSEVAMLLQDEVLIEEKLDGANLGISLDERGKLRAQNRGQYLPQPFAGQFSRLNSWLGQHGEVLKQTLTPELILFGEWCAARHSLDYNKLPDWFLLFDVYDREAGKFWSVERRNQLARQLNFTTVPLLKSARVTQDQLIQLLENAESRYRSGKVEGIVIRCDSPLWCKNRAKLVNREFVQAIEDHWRSRAIEWNLVNARSAKYTTS</sequence>
<accession>A0A1I7F1I8</accession>
<dbReference type="Proteomes" id="UP000183926">
    <property type="component" value="Unassembled WGS sequence"/>
</dbReference>
<proteinExistence type="predicted"/>
<dbReference type="AlphaFoldDB" id="A0A1I7F1I8"/>
<gene>
    <name evidence="2" type="ORF">SAMN05216339_101226</name>
</gene>
<evidence type="ECO:0000313" key="2">
    <source>
        <dbReference type="EMBL" id="SFU29989.1"/>
    </source>
</evidence>
<dbReference type="EMBL" id="FPBL01000001">
    <property type="protein sequence ID" value="SFU29989.1"/>
    <property type="molecule type" value="Genomic_DNA"/>
</dbReference>
<evidence type="ECO:0000313" key="3">
    <source>
        <dbReference type="Proteomes" id="UP000183926"/>
    </source>
</evidence>